<dbReference type="PANTHER" id="PTHR44675">
    <property type="entry name" value="PAK1 INTERACTING PROTEIN 1"/>
    <property type="match status" value="1"/>
</dbReference>
<keyword evidence="3" id="KW-1185">Reference proteome</keyword>
<comment type="caution">
    <text evidence="2">The sequence shown here is derived from an EMBL/GenBank/DDBJ whole genome shotgun (WGS) entry which is preliminary data.</text>
</comment>
<evidence type="ECO:0000256" key="1">
    <source>
        <dbReference type="SAM" id="Phobius"/>
    </source>
</evidence>
<keyword evidence="1" id="KW-0812">Transmembrane</keyword>
<dbReference type="Gene3D" id="2.130.10.10">
    <property type="entry name" value="YVTN repeat-like/Quinoprotein amine dehydrogenase"/>
    <property type="match status" value="2"/>
</dbReference>
<dbReference type="InterPro" id="IPR051959">
    <property type="entry name" value="PAK1-Kinase_Regulator"/>
</dbReference>
<dbReference type="AlphaFoldDB" id="A0A8H5FAD6"/>
<dbReference type="OrthoDB" id="3238562at2759"/>
<name>A0A8H5FAD6_9AGAR</name>
<sequence>MDATAPRPSLELSAVEHIKSGQKGAINVLKFNEDADCLASGGDGGCVEIFSRKFYQRISARQAKVVDLIWYQPPQQDDLTFLVSAGSNGTIKAWRQQGEKSKDFIPAGSRTVMPDHAIEGMAIYHNVIAVVGRGGLFMYRVAAEDKGEWDRISSTLELIDLQRTSWFVVTLHWRNWMKNAMFISAWDLPSWKRLFKTRIDTRIANIAWSEEERIIAVWNLENGVDLYRLDDQPGAQPSYLSRIVVRIRKNYPIQLQFLPDGPLVVGSDRGVVRVYNIVNKTAKKVFYHDTSQTKLVQTVATADADENNHYLIASATSEGTVSSIVVWAPGKAMTRIIPKLRHSILLIWLHRIRSYAIGLLCVLICGTGIWGSLLFLQRRRHDELRRVDELRQALLENRRVIVETRDVFRKYPLVELMNFDFAGPHIAEAVEALDMEGVGRGVEGVGRGAKGVGRGVEGAGRGAEDAPIEVGVDDQVISVCGQGSLTCPTATSSLGDLE</sequence>
<evidence type="ECO:0000313" key="3">
    <source>
        <dbReference type="Proteomes" id="UP000541558"/>
    </source>
</evidence>
<proteinExistence type="predicted"/>
<evidence type="ECO:0000313" key="2">
    <source>
        <dbReference type="EMBL" id="KAF5329098.1"/>
    </source>
</evidence>
<keyword evidence="1" id="KW-0472">Membrane</keyword>
<dbReference type="SUPFAM" id="SSF50978">
    <property type="entry name" value="WD40 repeat-like"/>
    <property type="match status" value="1"/>
</dbReference>
<dbReference type="InterPro" id="IPR036322">
    <property type="entry name" value="WD40_repeat_dom_sf"/>
</dbReference>
<feature type="transmembrane region" description="Helical" evidence="1">
    <location>
        <begin position="355"/>
        <end position="376"/>
    </location>
</feature>
<gene>
    <name evidence="2" type="ORF">D9611_014310</name>
</gene>
<organism evidence="2 3">
    <name type="scientific">Ephemerocybe angulata</name>
    <dbReference type="NCBI Taxonomy" id="980116"/>
    <lineage>
        <taxon>Eukaryota</taxon>
        <taxon>Fungi</taxon>
        <taxon>Dikarya</taxon>
        <taxon>Basidiomycota</taxon>
        <taxon>Agaricomycotina</taxon>
        <taxon>Agaricomycetes</taxon>
        <taxon>Agaricomycetidae</taxon>
        <taxon>Agaricales</taxon>
        <taxon>Agaricineae</taxon>
        <taxon>Psathyrellaceae</taxon>
        <taxon>Ephemerocybe</taxon>
    </lineage>
</organism>
<accession>A0A8H5FAD6</accession>
<protein>
    <submittedName>
        <fullName evidence="2">Uncharacterized protein</fullName>
    </submittedName>
</protein>
<dbReference type="Proteomes" id="UP000541558">
    <property type="component" value="Unassembled WGS sequence"/>
</dbReference>
<reference evidence="2 3" key="1">
    <citation type="journal article" date="2020" name="ISME J.">
        <title>Uncovering the hidden diversity of litter-decomposition mechanisms in mushroom-forming fungi.</title>
        <authorList>
            <person name="Floudas D."/>
            <person name="Bentzer J."/>
            <person name="Ahren D."/>
            <person name="Johansson T."/>
            <person name="Persson P."/>
            <person name="Tunlid A."/>
        </authorList>
    </citation>
    <scope>NUCLEOTIDE SEQUENCE [LARGE SCALE GENOMIC DNA]</scope>
    <source>
        <strain evidence="2 3">CBS 175.51</strain>
    </source>
</reference>
<dbReference type="PANTHER" id="PTHR44675:SF1">
    <property type="entry name" value="P21-ACTIVATED PROTEIN KINASE-INTERACTING PROTEIN 1"/>
    <property type="match status" value="1"/>
</dbReference>
<dbReference type="EMBL" id="JAACJK010000122">
    <property type="protein sequence ID" value="KAF5329098.1"/>
    <property type="molecule type" value="Genomic_DNA"/>
</dbReference>
<keyword evidence="1" id="KW-1133">Transmembrane helix</keyword>
<dbReference type="InterPro" id="IPR015943">
    <property type="entry name" value="WD40/YVTN_repeat-like_dom_sf"/>
</dbReference>